<name>A0A4C1XKA0_EUMVA</name>
<evidence type="ECO:0000256" key="1">
    <source>
        <dbReference type="SAM" id="MobiDB-lite"/>
    </source>
</evidence>
<comment type="caution">
    <text evidence="2">The sequence shown here is derived from an EMBL/GenBank/DDBJ whole genome shotgun (WGS) entry which is preliminary data.</text>
</comment>
<dbReference type="AlphaFoldDB" id="A0A4C1XKA0"/>
<dbReference type="Proteomes" id="UP000299102">
    <property type="component" value="Unassembled WGS sequence"/>
</dbReference>
<gene>
    <name evidence="2" type="ORF">EVAR_42749_1</name>
</gene>
<dbReference type="EMBL" id="BGZK01000853">
    <property type="protein sequence ID" value="GBP62934.1"/>
    <property type="molecule type" value="Genomic_DNA"/>
</dbReference>
<sequence length="95" mass="10971">MAVNEALNDTKKSLRRRRIFESKSPARLSKLHLILTDQNRSVPLVCEPGSWVRFLIIALPLRRRCTRRKGDHARGLRTPTETSHGNARRMFTLPP</sequence>
<organism evidence="2 3">
    <name type="scientific">Eumeta variegata</name>
    <name type="common">Bagworm moth</name>
    <name type="synonym">Eumeta japonica</name>
    <dbReference type="NCBI Taxonomy" id="151549"/>
    <lineage>
        <taxon>Eukaryota</taxon>
        <taxon>Metazoa</taxon>
        <taxon>Ecdysozoa</taxon>
        <taxon>Arthropoda</taxon>
        <taxon>Hexapoda</taxon>
        <taxon>Insecta</taxon>
        <taxon>Pterygota</taxon>
        <taxon>Neoptera</taxon>
        <taxon>Endopterygota</taxon>
        <taxon>Lepidoptera</taxon>
        <taxon>Glossata</taxon>
        <taxon>Ditrysia</taxon>
        <taxon>Tineoidea</taxon>
        <taxon>Psychidae</taxon>
        <taxon>Oiketicinae</taxon>
        <taxon>Eumeta</taxon>
    </lineage>
</organism>
<protein>
    <submittedName>
        <fullName evidence="2">Uncharacterized protein</fullName>
    </submittedName>
</protein>
<evidence type="ECO:0000313" key="2">
    <source>
        <dbReference type="EMBL" id="GBP62934.1"/>
    </source>
</evidence>
<reference evidence="2 3" key="1">
    <citation type="journal article" date="2019" name="Commun. Biol.">
        <title>The bagworm genome reveals a unique fibroin gene that provides high tensile strength.</title>
        <authorList>
            <person name="Kono N."/>
            <person name="Nakamura H."/>
            <person name="Ohtoshi R."/>
            <person name="Tomita M."/>
            <person name="Numata K."/>
            <person name="Arakawa K."/>
        </authorList>
    </citation>
    <scope>NUCLEOTIDE SEQUENCE [LARGE SCALE GENOMIC DNA]</scope>
</reference>
<feature type="region of interest" description="Disordered" evidence="1">
    <location>
        <begin position="68"/>
        <end position="95"/>
    </location>
</feature>
<accession>A0A4C1XKA0</accession>
<proteinExistence type="predicted"/>
<evidence type="ECO:0000313" key="3">
    <source>
        <dbReference type="Proteomes" id="UP000299102"/>
    </source>
</evidence>
<keyword evidence="3" id="KW-1185">Reference proteome</keyword>